<feature type="compositionally biased region" description="Polar residues" evidence="1">
    <location>
        <begin position="53"/>
        <end position="66"/>
    </location>
</feature>
<name>A0A9P4WPJ8_9PLEO</name>
<feature type="compositionally biased region" description="Basic and acidic residues" evidence="1">
    <location>
        <begin position="39"/>
        <end position="51"/>
    </location>
</feature>
<dbReference type="EMBL" id="SWKV01000041">
    <property type="protein sequence ID" value="KAF3037674.1"/>
    <property type="molecule type" value="Genomic_DNA"/>
</dbReference>
<keyword evidence="3" id="KW-1185">Reference proteome</keyword>
<feature type="region of interest" description="Disordered" evidence="1">
    <location>
        <begin position="1"/>
        <end position="86"/>
    </location>
</feature>
<feature type="region of interest" description="Disordered" evidence="1">
    <location>
        <begin position="137"/>
        <end position="168"/>
    </location>
</feature>
<organism evidence="2 3">
    <name type="scientific">Didymella heteroderae</name>
    <dbReference type="NCBI Taxonomy" id="1769908"/>
    <lineage>
        <taxon>Eukaryota</taxon>
        <taxon>Fungi</taxon>
        <taxon>Dikarya</taxon>
        <taxon>Ascomycota</taxon>
        <taxon>Pezizomycotina</taxon>
        <taxon>Dothideomycetes</taxon>
        <taxon>Pleosporomycetidae</taxon>
        <taxon>Pleosporales</taxon>
        <taxon>Pleosporineae</taxon>
        <taxon>Didymellaceae</taxon>
        <taxon>Didymella</taxon>
    </lineage>
</organism>
<proteinExistence type="predicted"/>
<dbReference type="AlphaFoldDB" id="A0A9P4WPJ8"/>
<evidence type="ECO:0000313" key="3">
    <source>
        <dbReference type="Proteomes" id="UP000758155"/>
    </source>
</evidence>
<accession>A0A9P4WPJ8</accession>
<dbReference type="OrthoDB" id="3743491at2759"/>
<evidence type="ECO:0000313" key="2">
    <source>
        <dbReference type="EMBL" id="KAF3037674.1"/>
    </source>
</evidence>
<reference evidence="2" key="1">
    <citation type="submission" date="2019-04" db="EMBL/GenBank/DDBJ databases">
        <title>Sequencing of skin fungus with MAO and IRED activity.</title>
        <authorList>
            <person name="Marsaioli A.J."/>
            <person name="Bonatto J.M.C."/>
            <person name="Reis Junior O."/>
        </authorList>
    </citation>
    <scope>NUCLEOTIDE SEQUENCE</scope>
    <source>
        <strain evidence="2">28M1</strain>
    </source>
</reference>
<gene>
    <name evidence="2" type="ORF">E8E12_007325</name>
</gene>
<sequence length="347" mass="38732">MSDGLRLPPSSQKSQIVKHEARASPTDSDDSTNIVDFPSLEREARSQEHRQHTTPGSRSRPQSFSNPRADELAMRQRSTPQDVPDRKPKLCLQCGGLFSRADMNCEFHPKGLAPAKPGHVAQYICCNKFEGEPGCKFGQHQSERTGNLTNAKRPSPSPYGDPQWSKKPRVCSNGPWNGRHLVTLPTSHHLGLENFTVHPETPALQFIPIRLRDDDNKYALRGISIGDDLARTPYLAALTNNATRTVSLKIAYLPTPLRESIETQTGACPEGYDCTADQWILDEPALALGNSQQTYYNLKFGGFKGVWEPFKDAGKEGWHIYWKGNAGMHHPVQFDLVPVMSSDDRVY</sequence>
<evidence type="ECO:0000256" key="1">
    <source>
        <dbReference type="SAM" id="MobiDB-lite"/>
    </source>
</evidence>
<comment type="caution">
    <text evidence="2">The sequence shown here is derived from an EMBL/GenBank/DDBJ whole genome shotgun (WGS) entry which is preliminary data.</text>
</comment>
<protein>
    <submittedName>
        <fullName evidence="2">Uncharacterized protein</fullName>
    </submittedName>
</protein>
<dbReference type="Proteomes" id="UP000758155">
    <property type="component" value="Unassembled WGS sequence"/>
</dbReference>